<feature type="domain" description="Initiator Rep protein WH1" evidence="2">
    <location>
        <begin position="2"/>
        <end position="147"/>
    </location>
</feature>
<proteinExistence type="inferred from homology"/>
<evidence type="ECO:0000313" key="3">
    <source>
        <dbReference type="EMBL" id="MBS6535382.1"/>
    </source>
</evidence>
<dbReference type="InterPro" id="IPR036388">
    <property type="entry name" value="WH-like_DNA-bd_sf"/>
</dbReference>
<evidence type="ECO:0000256" key="1">
    <source>
        <dbReference type="ARBA" id="ARBA00038283"/>
    </source>
</evidence>
<evidence type="ECO:0000259" key="2">
    <source>
        <dbReference type="Pfam" id="PF01051"/>
    </source>
</evidence>
<dbReference type="SUPFAM" id="SSF46785">
    <property type="entry name" value="Winged helix' DNA-binding domain"/>
    <property type="match status" value="2"/>
</dbReference>
<dbReference type="EMBL" id="JAGZZP010000010">
    <property type="protein sequence ID" value="MBS6535382.1"/>
    <property type="molecule type" value="Genomic_DNA"/>
</dbReference>
<comment type="caution">
    <text evidence="3">The sequence shown here is derived from an EMBL/GenBank/DDBJ whole genome shotgun (WGS) entry which is preliminary data.</text>
</comment>
<dbReference type="Gene3D" id="1.10.10.10">
    <property type="entry name" value="Winged helix-like DNA-binding domain superfamily/Winged helix DNA-binding domain"/>
    <property type="match status" value="2"/>
</dbReference>
<protein>
    <submittedName>
        <fullName evidence="3">Replication initiation protein</fullName>
    </submittedName>
</protein>
<accession>A0A943XUZ6</accession>
<evidence type="ECO:0000313" key="4">
    <source>
        <dbReference type="Proteomes" id="UP000748991"/>
    </source>
</evidence>
<reference evidence="3" key="1">
    <citation type="submission" date="2021-02" db="EMBL/GenBank/DDBJ databases">
        <title>Infant gut strain persistence is associated with maternal origin, phylogeny, and functional potential including surface adhesion and iron acquisition.</title>
        <authorList>
            <person name="Lou Y.C."/>
        </authorList>
    </citation>
    <scope>NUCLEOTIDE SEQUENCE</scope>
    <source>
        <strain evidence="3">L3_060_052G1_dasL3_060_052G1_concoct_1</strain>
    </source>
</reference>
<dbReference type="Pfam" id="PF01051">
    <property type="entry name" value="Rep3_N"/>
    <property type="match status" value="1"/>
</dbReference>
<dbReference type="InterPro" id="IPR036390">
    <property type="entry name" value="WH_DNA-bd_sf"/>
</dbReference>
<dbReference type="Proteomes" id="UP000748991">
    <property type="component" value="Unassembled WGS sequence"/>
</dbReference>
<sequence length="221" mass="26030">MVKFRNDFNSVALKNFTANELNLLLAISSKILNAGTREVRFTFLELKKMIKLSKNYTNDEFAEEIINVNRKLLMLNFELTNEDKDVIQFALFNAFITSKANKTLTVSVNSRFEFLLNELASNFTRFELEEFVAIKNIYAKECYRRLKQFKSTGYWRISIERFREILDIPESYRTSNINIRVLKPIQKELSLYFGNLNIVKVKSEDAGNPITHLEFFFDKEK</sequence>
<gene>
    <name evidence="3" type="ORF">KH327_06080</name>
</gene>
<dbReference type="GO" id="GO:0006270">
    <property type="term" value="P:DNA replication initiation"/>
    <property type="evidence" value="ECO:0007669"/>
    <property type="project" value="InterPro"/>
</dbReference>
<dbReference type="InterPro" id="IPR000525">
    <property type="entry name" value="Initiator_Rep_WH1"/>
</dbReference>
<name>A0A943XUZ6_9FIRM</name>
<dbReference type="GO" id="GO:0003887">
    <property type="term" value="F:DNA-directed DNA polymerase activity"/>
    <property type="evidence" value="ECO:0007669"/>
    <property type="project" value="InterPro"/>
</dbReference>
<dbReference type="Pfam" id="PF21205">
    <property type="entry name" value="Rep3_C"/>
    <property type="match status" value="1"/>
</dbReference>
<organism evidence="3 4">
    <name type="scientific">Peptoniphilus harei</name>
    <dbReference type="NCBI Taxonomy" id="54005"/>
    <lineage>
        <taxon>Bacteria</taxon>
        <taxon>Bacillati</taxon>
        <taxon>Bacillota</taxon>
        <taxon>Tissierellia</taxon>
        <taxon>Tissierellales</taxon>
        <taxon>Peptoniphilaceae</taxon>
        <taxon>Peptoniphilus</taxon>
    </lineage>
</organism>
<comment type="similarity">
    <text evidence="1">Belongs to the initiator RepB protein family.</text>
</comment>
<dbReference type="AlphaFoldDB" id="A0A943XUZ6"/>